<gene>
    <name evidence="2" type="ORF">TT172_LOCUS9734</name>
</gene>
<reference evidence="2 3" key="1">
    <citation type="submission" date="2018-04" db="EMBL/GenBank/DDBJ databases">
        <authorList>
            <person name="Huttner S."/>
            <person name="Dainat J."/>
        </authorList>
    </citation>
    <scope>NUCLEOTIDE SEQUENCE [LARGE SCALE GENOMIC DNA]</scope>
</reference>
<dbReference type="InterPro" id="IPR021833">
    <property type="entry name" value="DUF3425"/>
</dbReference>
<feature type="compositionally biased region" description="Low complexity" evidence="1">
    <location>
        <begin position="253"/>
        <end position="268"/>
    </location>
</feature>
<feature type="region of interest" description="Disordered" evidence="1">
    <location>
        <begin position="1"/>
        <end position="165"/>
    </location>
</feature>
<feature type="compositionally biased region" description="Low complexity" evidence="1">
    <location>
        <begin position="114"/>
        <end position="124"/>
    </location>
</feature>
<feature type="compositionally biased region" description="Basic and acidic residues" evidence="1">
    <location>
        <begin position="146"/>
        <end position="165"/>
    </location>
</feature>
<evidence type="ECO:0000313" key="3">
    <source>
        <dbReference type="Proteomes" id="UP000289323"/>
    </source>
</evidence>
<dbReference type="Proteomes" id="UP000289323">
    <property type="component" value="Unassembled WGS sequence"/>
</dbReference>
<accession>A0A446BXT9</accession>
<feature type="compositionally biased region" description="Low complexity" evidence="1">
    <location>
        <begin position="84"/>
        <end position="107"/>
    </location>
</feature>
<proteinExistence type="predicted"/>
<protein>
    <submittedName>
        <fullName evidence="2">D09b6f90-7d27-413a-a28b-e3c40eb3bd09</fullName>
    </submittedName>
</protein>
<name>A0A446BXT9_9PEZI</name>
<dbReference type="EMBL" id="OUUZ01000019">
    <property type="protein sequence ID" value="SPQ27315.1"/>
    <property type="molecule type" value="Genomic_DNA"/>
</dbReference>
<dbReference type="PANTHER" id="PTHR37012">
    <property type="entry name" value="B-ZIP TRANSCRIPTION FACTOR (EUROFUNG)-RELATED"/>
    <property type="match status" value="1"/>
</dbReference>
<dbReference type="PANTHER" id="PTHR37012:SF2">
    <property type="entry name" value="BZIP DOMAIN-CONTAINING PROTEIN-RELATED"/>
    <property type="match status" value="1"/>
</dbReference>
<dbReference type="AlphaFoldDB" id="A0A446BXT9"/>
<feature type="region of interest" description="Disordered" evidence="1">
    <location>
        <begin position="224"/>
        <end position="294"/>
    </location>
</feature>
<evidence type="ECO:0000313" key="2">
    <source>
        <dbReference type="EMBL" id="SPQ27315.1"/>
    </source>
</evidence>
<feature type="compositionally biased region" description="Low complexity" evidence="1">
    <location>
        <begin position="1"/>
        <end position="35"/>
    </location>
</feature>
<dbReference type="CDD" id="cd14688">
    <property type="entry name" value="bZIP_YAP"/>
    <property type="match status" value="1"/>
</dbReference>
<sequence length="666" mass="70013">MAAAWDAATPATTPATSTIDASSAAAADRQAGSTTPFLARTYPGFAAGAGGGGGRGSIGGGGRGRGAGAAVLLPDRAPGQPEWGTAAPTAAGIASPSASPSPAATDGGPPGPDTPSSATDAAAAARKRPRTARGARGVANLTPEQLARKRANDREAQRAIRERQRQRMEQYEREIAELKAQQPYQELQGVLRQKEAVEAELADVKRCLAAIVAMIQPVLGGPAAGAVPAGSPSPGQSHHPPARPLTAPSTDNSASTPTSVTSPVSVSAGPHGHWQSSSPSPAVLPGSIDGPPQQAPELAILRQQRYHLAHGLDLGSERLALGFLVDSSTKIPRIKTGVDGAQDSGQYRHVPMKHDWTAAVSAMPAGMQPPPPAHPPAHPPIYAQPAPLPGVIPTSAPFPLPAHATCAASPSAPSSSTVAVADPPIYTLTPRNCPPTCPLDSILLDFLAERRQRFAEGHSAAEILGPRYPSVSSLLNPAVSVHAHPLSKVFTDILARFPHLSTLPERTAVLYLMFLLMRWMVLPTQANYDRLPPWYRPLRVQIDHPSDSSPGPSDPGPGLGAHAARGHPAWYDYLPFPRMRERLVRAYAGPADFPFDDFFIPFTSTLSVNWPYDDALVLLASPVDDELMINPVFEQHLGVLANWSLGEAFHRAFPDLAGCYNLKKGS</sequence>
<organism evidence="2 3">
    <name type="scientific">Thermothielavioides terrestris</name>
    <dbReference type="NCBI Taxonomy" id="2587410"/>
    <lineage>
        <taxon>Eukaryota</taxon>
        <taxon>Fungi</taxon>
        <taxon>Dikarya</taxon>
        <taxon>Ascomycota</taxon>
        <taxon>Pezizomycotina</taxon>
        <taxon>Sordariomycetes</taxon>
        <taxon>Sordariomycetidae</taxon>
        <taxon>Sordariales</taxon>
        <taxon>Chaetomiaceae</taxon>
        <taxon>Thermothielavioides</taxon>
    </lineage>
</organism>
<feature type="compositionally biased region" description="Low complexity" evidence="1">
    <location>
        <begin position="224"/>
        <end position="239"/>
    </location>
</feature>
<dbReference type="Pfam" id="PF11905">
    <property type="entry name" value="DUF3425"/>
    <property type="match status" value="1"/>
</dbReference>
<feature type="compositionally biased region" description="Gly residues" evidence="1">
    <location>
        <begin position="47"/>
        <end position="67"/>
    </location>
</feature>
<evidence type="ECO:0000256" key="1">
    <source>
        <dbReference type="SAM" id="MobiDB-lite"/>
    </source>
</evidence>